<keyword evidence="4 7" id="KW-1133">Transmembrane helix</keyword>
<dbReference type="InterPro" id="IPR011701">
    <property type="entry name" value="MFS"/>
</dbReference>
<keyword evidence="9" id="KW-1185">Reference proteome</keyword>
<evidence type="ECO:0000313" key="8">
    <source>
        <dbReference type="EMBL" id="MBL0748931.1"/>
    </source>
</evidence>
<proteinExistence type="predicted"/>
<feature type="transmembrane region" description="Helical" evidence="7">
    <location>
        <begin position="237"/>
        <end position="258"/>
    </location>
</feature>
<reference evidence="8 9" key="1">
    <citation type="submission" date="2021-01" db="EMBL/GenBank/DDBJ databases">
        <title>Genome seq and assembly of Nocardiodes sp. G10.</title>
        <authorList>
            <person name="Chhetri G."/>
        </authorList>
    </citation>
    <scope>NUCLEOTIDE SEQUENCE [LARGE SCALE GENOMIC DNA]</scope>
    <source>
        <strain evidence="8 9">G10</strain>
    </source>
</reference>
<organism evidence="8 9">
    <name type="scientific">Nocardioides baculatus</name>
    <dbReference type="NCBI Taxonomy" id="2801337"/>
    <lineage>
        <taxon>Bacteria</taxon>
        <taxon>Bacillati</taxon>
        <taxon>Actinomycetota</taxon>
        <taxon>Actinomycetes</taxon>
        <taxon>Propionibacteriales</taxon>
        <taxon>Nocardioidaceae</taxon>
        <taxon>Nocardioides</taxon>
    </lineage>
</organism>
<keyword evidence="5 7" id="KW-0472">Membrane</keyword>
<feature type="transmembrane region" description="Helical" evidence="7">
    <location>
        <begin position="473"/>
        <end position="491"/>
    </location>
</feature>
<comment type="subcellular location">
    <subcellularLocation>
        <location evidence="1">Cell membrane</location>
        <topology evidence="1">Multi-pass membrane protein</topology>
    </subcellularLocation>
</comment>
<name>A0ABS1LB89_9ACTN</name>
<dbReference type="SUPFAM" id="SSF103473">
    <property type="entry name" value="MFS general substrate transporter"/>
    <property type="match status" value="1"/>
</dbReference>
<gene>
    <name evidence="8" type="ORF">JI751_15025</name>
</gene>
<evidence type="ECO:0000256" key="3">
    <source>
        <dbReference type="ARBA" id="ARBA00022692"/>
    </source>
</evidence>
<evidence type="ECO:0000256" key="1">
    <source>
        <dbReference type="ARBA" id="ARBA00004651"/>
    </source>
</evidence>
<dbReference type="PANTHER" id="PTHR23513:SF18">
    <property type="entry name" value="INTEGRAL MEMBRANE PROTEIN"/>
    <property type="match status" value="1"/>
</dbReference>
<accession>A0ABS1LB89</accession>
<feature type="transmembrane region" description="Helical" evidence="7">
    <location>
        <begin position="112"/>
        <end position="131"/>
    </location>
</feature>
<feature type="compositionally biased region" description="Low complexity" evidence="6">
    <location>
        <begin position="43"/>
        <end position="76"/>
    </location>
</feature>
<dbReference type="PANTHER" id="PTHR23513">
    <property type="entry name" value="INTEGRAL MEMBRANE EFFLUX PROTEIN-RELATED"/>
    <property type="match status" value="1"/>
</dbReference>
<feature type="transmembrane region" description="Helical" evidence="7">
    <location>
        <begin position="386"/>
        <end position="405"/>
    </location>
</feature>
<dbReference type="EMBL" id="JAERSG010000004">
    <property type="protein sequence ID" value="MBL0748931.1"/>
    <property type="molecule type" value="Genomic_DNA"/>
</dbReference>
<dbReference type="Pfam" id="PF07690">
    <property type="entry name" value="MFS_1"/>
    <property type="match status" value="1"/>
</dbReference>
<feature type="region of interest" description="Disordered" evidence="6">
    <location>
        <begin position="1"/>
        <end position="81"/>
    </location>
</feature>
<keyword evidence="3 7" id="KW-0812">Transmembrane</keyword>
<evidence type="ECO:0000256" key="6">
    <source>
        <dbReference type="SAM" id="MobiDB-lite"/>
    </source>
</evidence>
<dbReference type="InterPro" id="IPR036259">
    <property type="entry name" value="MFS_trans_sf"/>
</dbReference>
<evidence type="ECO:0000256" key="2">
    <source>
        <dbReference type="ARBA" id="ARBA00022475"/>
    </source>
</evidence>
<comment type="caution">
    <text evidence="8">The sequence shown here is derived from an EMBL/GenBank/DDBJ whole genome shotgun (WGS) entry which is preliminary data.</text>
</comment>
<keyword evidence="2" id="KW-1003">Cell membrane</keyword>
<feature type="transmembrane region" description="Helical" evidence="7">
    <location>
        <begin position="143"/>
        <end position="161"/>
    </location>
</feature>
<sequence length="505" mass="51936">MVPVTSDRPDPSPGQAREHDHEPDPGEDTQPYRVSPPPPSAPAPGAVRRSLSGAAKGVRAAGRGARAAGRGARVAGRGAGTAGQYAVSQARRAARAEGAGDSGLSRLIELHAFNAAGDAAVAISLAGTLFFQVPTGEARGQVALFLGLTMLPFAIVAPLIGPFLDRFSHGRRWAVGATMAIRAFLCWVLATAVITGSAWLFPAALGVLVASKAYGVTRAAAVPRLLPPELTLVKANARVSLAGVVGAAISAPLAIGASTFGPEWSLRYGFMVFVLATIWAIRLPDKVDASQGEGELVLTGSTAVSAGSRRPKTRIPSAVAFALRANCGPRWLSGFLTMFMAFLLRDNPIGDWKPELLLGLVIGAAGFGNTLGIAIGSLLRKLNPAATVVLALLADAVVVVIAALFYGLLALALLGLTAGLAQSLAKLSLDSTIQRDVPSRIQASAFARSDTTLQLAWVIGGFVGIAMPLNPQLGLGIAAGVLGAWATFVLISRPARMRPAAPATT</sequence>
<evidence type="ECO:0000256" key="5">
    <source>
        <dbReference type="ARBA" id="ARBA00023136"/>
    </source>
</evidence>
<protein>
    <submittedName>
        <fullName evidence="8">MFS transporter</fullName>
    </submittedName>
</protein>
<evidence type="ECO:0000256" key="4">
    <source>
        <dbReference type="ARBA" id="ARBA00022989"/>
    </source>
</evidence>
<feature type="transmembrane region" description="Helical" evidence="7">
    <location>
        <begin position="264"/>
        <end position="281"/>
    </location>
</feature>
<feature type="transmembrane region" description="Helical" evidence="7">
    <location>
        <begin position="356"/>
        <end position="379"/>
    </location>
</feature>
<evidence type="ECO:0000313" key="9">
    <source>
        <dbReference type="Proteomes" id="UP000636918"/>
    </source>
</evidence>
<evidence type="ECO:0000256" key="7">
    <source>
        <dbReference type="SAM" id="Phobius"/>
    </source>
</evidence>
<dbReference type="Gene3D" id="1.20.1250.20">
    <property type="entry name" value="MFS general substrate transporter like domains"/>
    <property type="match status" value="1"/>
</dbReference>
<dbReference type="Proteomes" id="UP000636918">
    <property type="component" value="Unassembled WGS sequence"/>
</dbReference>